<sequence>MDLPIEMVLHVLGNVQDIKDIVSFAMSCKGHRELTKRYSCLLTRKVFGIPPDMRCNKYLKTSYYFVDTYGRVQGEAKLFRQNSVFAVSFLDNKKHGSYKQVSNDASVITKGNYEMGKKHGIWETVELGGISRTLWVHDNEMSLHHVGKSEYILLFAMYQGKSRCYERFTRVKDGRLGICPKSAIYSSNRGDKAIKYAHCCKKHQNNLPERLFC</sequence>
<dbReference type="EMBL" id="KF483846">
    <property type="protein sequence ID" value="AHC55107.1"/>
    <property type="molecule type" value="Genomic_DNA"/>
</dbReference>
<keyword evidence="2" id="KW-1185">Reference proteome</keyword>
<dbReference type="Gene3D" id="2.20.110.10">
    <property type="entry name" value="Histone H3 K4-specific methyltransferase SET7/9 N-terminal domain"/>
    <property type="match status" value="1"/>
</dbReference>
<evidence type="ECO:0000313" key="2">
    <source>
        <dbReference type="Proteomes" id="UP000232615"/>
    </source>
</evidence>
<gene>
    <name evidence="1" type="ORF">TNS_ORF389</name>
</gene>
<protein>
    <submittedName>
        <fullName evidence="1">F-box containing protein</fullName>
    </submittedName>
</protein>
<accession>V9SH79</accession>
<reference evidence="1 2" key="1">
    <citation type="journal article" date="2014" name="Arch. Virol.">
        <title>Complete genome sequence of Tunisvirus, a new member of the proposed family Marseilleviridae.</title>
        <authorList>
            <person name="Aherfi S."/>
            <person name="Boughalmi M."/>
            <person name="Pagnier I."/>
            <person name="Fournous G."/>
            <person name="La Scola B."/>
            <person name="Raoult D."/>
            <person name="Colson P."/>
        </authorList>
    </citation>
    <scope>NUCLEOTIDE SEQUENCE [LARGE SCALE GENOMIC DNA]</scope>
    <source>
        <strain evidence="1 2">U484</strain>
    </source>
</reference>
<proteinExistence type="predicted"/>
<dbReference type="Proteomes" id="UP000232615">
    <property type="component" value="Segment"/>
</dbReference>
<dbReference type="SUPFAM" id="SSF82185">
    <property type="entry name" value="Histone H3 K4-specific methyltransferase SET7/9 N-terminal domain"/>
    <property type="match status" value="1"/>
</dbReference>
<evidence type="ECO:0000313" key="1">
    <source>
        <dbReference type="EMBL" id="AHC55107.1"/>
    </source>
</evidence>
<organism evidence="1 2">
    <name type="scientific">Tunisvirus fontaine2</name>
    <dbReference type="NCBI Taxonomy" id="1421067"/>
    <lineage>
        <taxon>Viruses</taxon>
        <taxon>Varidnaviria</taxon>
        <taxon>Bamfordvirae</taxon>
        <taxon>Nucleocytoviricota</taxon>
        <taxon>Megaviricetes</taxon>
        <taxon>Pimascovirales</taxon>
        <taxon>Pimascovirales incertae sedis</taxon>
        <taxon>Marseilleviridae</taxon>
        <taxon>Losannavirus</taxon>
        <taxon>Losannavirus tunisense</taxon>
    </lineage>
</organism>
<dbReference type="CDD" id="cd09917">
    <property type="entry name" value="F-box_SF"/>
    <property type="match status" value="1"/>
</dbReference>
<name>V9SH79_9VIRU</name>